<feature type="chain" id="PRO_5044342433" evidence="4">
    <location>
        <begin position="32"/>
        <end position="1116"/>
    </location>
</feature>
<dbReference type="Pfam" id="PF05567">
    <property type="entry name" value="T4P_PilY1"/>
    <property type="match status" value="1"/>
</dbReference>
<feature type="compositionally biased region" description="Basic and acidic residues" evidence="3">
    <location>
        <begin position="332"/>
        <end position="343"/>
    </location>
</feature>
<feature type="region of interest" description="Disordered" evidence="3">
    <location>
        <begin position="321"/>
        <end position="343"/>
    </location>
</feature>
<evidence type="ECO:0000259" key="5">
    <source>
        <dbReference type="Pfam" id="PF05567"/>
    </source>
</evidence>
<keyword evidence="2" id="KW-0106">Calcium</keyword>
<keyword evidence="8" id="KW-1185">Reference proteome</keyword>
<keyword evidence="4" id="KW-0732">Signal</keyword>
<reference evidence="6 8" key="1">
    <citation type="submission" date="2017-01" db="EMBL/GenBank/DDBJ databases">
        <authorList>
            <person name="Wolfgang W.J."/>
            <person name="Cole J."/>
            <person name="Wroblewski D."/>
            <person name="Mcginnis J."/>
            <person name="Musser K.A."/>
        </authorList>
    </citation>
    <scope>NUCLEOTIDE SEQUENCE [LARGE SCALE GENOMIC DNA]</scope>
    <source>
        <strain evidence="6 8">DSM 21643</strain>
    </source>
</reference>
<evidence type="ECO:0000313" key="7">
    <source>
        <dbReference type="EMBL" id="SNU78920.1"/>
    </source>
</evidence>
<proteinExistence type="predicted"/>
<name>A0AB38DP13_9NEIS</name>
<dbReference type="InterPro" id="IPR036465">
    <property type="entry name" value="vWFA_dom_sf"/>
</dbReference>
<evidence type="ECO:0000256" key="4">
    <source>
        <dbReference type="SAM" id="SignalP"/>
    </source>
</evidence>
<dbReference type="Proteomes" id="UP000215033">
    <property type="component" value="Chromosome 1"/>
</dbReference>
<keyword evidence="1" id="KW-0479">Metal-binding</keyword>
<dbReference type="AlphaFoldDB" id="A0AB38DP13"/>
<feature type="domain" description="PilY1 beta-propeller" evidence="5">
    <location>
        <begin position="577"/>
        <end position="915"/>
    </location>
</feature>
<feature type="region of interest" description="Disordered" evidence="3">
    <location>
        <begin position="1054"/>
        <end position="1078"/>
    </location>
</feature>
<dbReference type="EMBL" id="LT906434">
    <property type="protein sequence ID" value="SNU78920.1"/>
    <property type="molecule type" value="Genomic_DNA"/>
</dbReference>
<evidence type="ECO:0000313" key="8">
    <source>
        <dbReference type="Proteomes" id="UP000193466"/>
    </source>
</evidence>
<protein>
    <submittedName>
        <fullName evidence="7">Type IV pilus assembly protein</fullName>
    </submittedName>
</protein>
<dbReference type="KEGG" id="nzo:SAMEA4504057_0406"/>
<sequence>MKKNNTHHSKLRPIARTIASALMLFSIEAHAEFADTPLHLQNENSVAESKVKSQVMFLIDDSRSMEWEVASENKAAAGRSRMDITKRALNQVLDKYQDKFKWGLHTLNDTDLNTNGYITYAQMKNKVGRLKTDGPTPTTLAYYNTAKTVMDNTLYRCQKNYIVVMSDGDANESYKMRQPYDYLPDLKSLYYENYPGHVRPYYEPYYTVNPQFTVSFNSRTSPAIRGKSPTPKNLLNNYGKQGGVFSPSPRNPIRLHTNRPDTPYTPNFINDHYFGYKEGGLPAFRYYQNTPHISESWDEFWDRDTGLRWFSETLATKDFKKAGDRNPSNTYQERHWDGHPDDPEDYSKQTAETFTVGFGGSLSNEGKKYLSNGASKPSYFFDAENAESLVTAFDTIFSNIVNANIPIKATGTVAPTVFGSGVPNLAAIVDVNTASWSSRIKFFDVNSEGKLNTAQTKEPLFSERKTLINLGRPIGTAGGREIYWADNIENGNNGMFNLPETAPANEWREALIPWITRAQDDNALSAHAKTSNFSQPYRIRPTDAASSANTNANDSGNQRNLGDILDTPILTIGDLVDNRQKYLVTAANDGMVHLFQAHNQQHPYSLKLSYIPAGADREAGNTMGRLLKDVAHKDYGKKIQPHHYLINGGLVLRRTAPENNQSHAFLFGAMGQGGRGAYALNIGGYDRGTNRLTGIDSPANDWINTVPLFETAKGVNNQLGYTVGTPQIGRVALQRTNQKVDINEDVVYAGFLANGYSDQKGKNQETALYIYNMLGQNARSGQAKGTKGEVIEKIVIPNTMGGLSSPTLVDTDFDGVIDIAYAGDYRGNMYRFDLRDNPNQWKANRIYQGSTDQPITSAPAVSRMGKDKYVVIFGTGSELYQDDRDSKAQQAVYGIYDDVSQQAQEVKSDQLLQQELTVNGNLREVTNKPFNPQTHKGWKVNLGAGDGERVVVKPTMVLRSAFISTRIYHSQTTTTRSADGDLCLPTVTNSKTDSSSWVLALNAATGGKVSKADAHIKFIQKADDPNAIAAGMRYSGIINFNYVDGTRAGDYSVTADGDSGGTGTDKPLNEGGGGAPKNHCFSKKGKRFILKTDQETLEVDGKVCNSVRRISWREIF</sequence>
<dbReference type="GO" id="GO:0046872">
    <property type="term" value="F:metal ion binding"/>
    <property type="evidence" value="ECO:0007669"/>
    <property type="project" value="UniProtKB-KW"/>
</dbReference>
<dbReference type="Proteomes" id="UP000193466">
    <property type="component" value="Unassembled WGS sequence"/>
</dbReference>
<reference evidence="7 9" key="2">
    <citation type="submission" date="2017-06" db="EMBL/GenBank/DDBJ databases">
        <authorList>
            <consortium name="Pathogen Informatics"/>
        </authorList>
    </citation>
    <scope>NUCLEOTIDE SEQUENCE [LARGE SCALE GENOMIC DNA]</scope>
    <source>
        <strain evidence="7 9">NCTC12230</strain>
    </source>
</reference>
<evidence type="ECO:0000313" key="6">
    <source>
        <dbReference type="EMBL" id="OSI09647.1"/>
    </source>
</evidence>
<dbReference type="NCBIfam" id="NF040838">
    <property type="entry name" value="T4_PilC_Neiss"/>
    <property type="match status" value="1"/>
</dbReference>
<dbReference type="InterPro" id="IPR008707">
    <property type="entry name" value="B-propeller_PilY1"/>
</dbReference>
<evidence type="ECO:0000256" key="3">
    <source>
        <dbReference type="SAM" id="MobiDB-lite"/>
    </source>
</evidence>
<dbReference type="EMBL" id="MTBM01000011">
    <property type="protein sequence ID" value="OSI09647.1"/>
    <property type="molecule type" value="Genomic_DNA"/>
</dbReference>
<dbReference type="Gene3D" id="3.40.50.410">
    <property type="entry name" value="von Willebrand factor, type A domain"/>
    <property type="match status" value="1"/>
</dbReference>
<dbReference type="SUPFAM" id="SSF53300">
    <property type="entry name" value="vWA-like"/>
    <property type="match status" value="1"/>
</dbReference>
<evidence type="ECO:0000256" key="1">
    <source>
        <dbReference type="ARBA" id="ARBA00022723"/>
    </source>
</evidence>
<organism evidence="7 9">
    <name type="scientific">Neisseria zoodegmatis</name>
    <dbReference type="NCBI Taxonomy" id="326523"/>
    <lineage>
        <taxon>Bacteria</taxon>
        <taxon>Pseudomonadati</taxon>
        <taxon>Pseudomonadota</taxon>
        <taxon>Betaproteobacteria</taxon>
        <taxon>Neisseriales</taxon>
        <taxon>Neisseriaceae</taxon>
        <taxon>Neisseria</taxon>
    </lineage>
</organism>
<evidence type="ECO:0000256" key="2">
    <source>
        <dbReference type="ARBA" id="ARBA00022837"/>
    </source>
</evidence>
<evidence type="ECO:0000313" key="9">
    <source>
        <dbReference type="Proteomes" id="UP000215033"/>
    </source>
</evidence>
<gene>
    <name evidence="7" type="primary">pilC1</name>
    <name evidence="6" type="ORF">BWD10_08560</name>
    <name evidence="7" type="ORF">SAMEA4504057_00406</name>
</gene>
<dbReference type="RefSeq" id="WP_085363961.1">
    <property type="nucleotide sequence ID" value="NZ_LT906434.1"/>
</dbReference>
<feature type="signal peptide" evidence="4">
    <location>
        <begin position="1"/>
        <end position="31"/>
    </location>
</feature>
<accession>A0AB38DP13</accession>